<dbReference type="EMBL" id="JAHRHJ020000008">
    <property type="protein sequence ID" value="KAH9304919.1"/>
    <property type="molecule type" value="Genomic_DNA"/>
</dbReference>
<sequence length="52" mass="5926">MSIPRKKNESADRLATVGATFDLVDNIKMEKTQPHIHVIVRPVVPDNNKSWQ</sequence>
<feature type="non-terminal residue" evidence="1">
    <location>
        <position position="52"/>
    </location>
</feature>
<gene>
    <name evidence="1" type="ORF">KI387_009323</name>
</gene>
<proteinExistence type="predicted"/>
<evidence type="ECO:0000313" key="1">
    <source>
        <dbReference type="EMBL" id="KAH9304919.1"/>
    </source>
</evidence>
<comment type="caution">
    <text evidence="1">The sequence shown here is derived from an EMBL/GenBank/DDBJ whole genome shotgun (WGS) entry which is preliminary data.</text>
</comment>
<dbReference type="Proteomes" id="UP000824469">
    <property type="component" value="Unassembled WGS sequence"/>
</dbReference>
<reference evidence="1 2" key="1">
    <citation type="journal article" date="2021" name="Nat. Plants">
        <title>The Taxus genome provides insights into paclitaxel biosynthesis.</title>
        <authorList>
            <person name="Xiong X."/>
            <person name="Gou J."/>
            <person name="Liao Q."/>
            <person name="Li Y."/>
            <person name="Zhou Q."/>
            <person name="Bi G."/>
            <person name="Li C."/>
            <person name="Du R."/>
            <person name="Wang X."/>
            <person name="Sun T."/>
            <person name="Guo L."/>
            <person name="Liang H."/>
            <person name="Lu P."/>
            <person name="Wu Y."/>
            <person name="Zhang Z."/>
            <person name="Ro D.K."/>
            <person name="Shang Y."/>
            <person name="Huang S."/>
            <person name="Yan J."/>
        </authorList>
    </citation>
    <scope>NUCLEOTIDE SEQUENCE [LARGE SCALE GENOMIC DNA]</scope>
    <source>
        <strain evidence="1">Ta-2019</strain>
    </source>
</reference>
<keyword evidence="2" id="KW-1185">Reference proteome</keyword>
<protein>
    <submittedName>
        <fullName evidence="1">Uncharacterized protein</fullName>
    </submittedName>
</protein>
<accession>A0AA38CX39</accession>
<organism evidence="1 2">
    <name type="scientific">Taxus chinensis</name>
    <name type="common">Chinese yew</name>
    <name type="synonym">Taxus wallichiana var. chinensis</name>
    <dbReference type="NCBI Taxonomy" id="29808"/>
    <lineage>
        <taxon>Eukaryota</taxon>
        <taxon>Viridiplantae</taxon>
        <taxon>Streptophyta</taxon>
        <taxon>Embryophyta</taxon>
        <taxon>Tracheophyta</taxon>
        <taxon>Spermatophyta</taxon>
        <taxon>Pinopsida</taxon>
        <taxon>Pinidae</taxon>
        <taxon>Conifers II</taxon>
        <taxon>Cupressales</taxon>
        <taxon>Taxaceae</taxon>
        <taxon>Taxus</taxon>
    </lineage>
</organism>
<evidence type="ECO:0000313" key="2">
    <source>
        <dbReference type="Proteomes" id="UP000824469"/>
    </source>
</evidence>
<name>A0AA38CX39_TAXCH</name>
<dbReference type="AlphaFoldDB" id="A0AA38CX39"/>